<accession>A0A0D0UY03</accession>
<keyword evidence="5" id="KW-0804">Transcription</keyword>
<dbReference type="SMART" id="SM00066">
    <property type="entry name" value="GAL4"/>
    <property type="match status" value="1"/>
</dbReference>
<evidence type="ECO:0000256" key="6">
    <source>
        <dbReference type="ARBA" id="ARBA00023242"/>
    </source>
</evidence>
<evidence type="ECO:0000256" key="4">
    <source>
        <dbReference type="ARBA" id="ARBA00023125"/>
    </source>
</evidence>
<feature type="domain" description="Zn(2)-C6 fungal-type" evidence="8">
    <location>
        <begin position="161"/>
        <end position="191"/>
    </location>
</feature>
<dbReference type="InterPro" id="IPR001138">
    <property type="entry name" value="Zn2Cys6_DnaBD"/>
</dbReference>
<dbReference type="InterPro" id="IPR050335">
    <property type="entry name" value="ERT1_acuK_gluconeogen_tf"/>
</dbReference>
<dbReference type="GO" id="GO:0003677">
    <property type="term" value="F:DNA binding"/>
    <property type="evidence" value="ECO:0007669"/>
    <property type="project" value="UniProtKB-KW"/>
</dbReference>
<keyword evidence="2" id="KW-0862">Zinc</keyword>
<keyword evidence="3" id="KW-0805">Transcription regulation</keyword>
<keyword evidence="6" id="KW-0539">Nucleus</keyword>
<dbReference type="PROSITE" id="PS50048">
    <property type="entry name" value="ZN2_CY6_FUNGAL_2"/>
    <property type="match status" value="1"/>
</dbReference>
<feature type="compositionally biased region" description="Low complexity" evidence="7">
    <location>
        <begin position="411"/>
        <end position="421"/>
    </location>
</feature>
<dbReference type="EMBL" id="KN847914">
    <property type="protein sequence ID" value="KIR37615.1"/>
    <property type="molecule type" value="Genomic_DNA"/>
</dbReference>
<dbReference type="GO" id="GO:0000981">
    <property type="term" value="F:DNA-binding transcription factor activity, RNA polymerase II-specific"/>
    <property type="evidence" value="ECO:0007669"/>
    <property type="project" value="InterPro"/>
</dbReference>
<feature type="compositionally biased region" description="Polar residues" evidence="7">
    <location>
        <begin position="425"/>
        <end position="449"/>
    </location>
</feature>
<sequence length="639" mass="69246">MQTKHQAFFSRNQSGLNANRLSLFKDPPLGTFQRGAVSMPSSPLLGVQSMGSFGNMGAILDTNAVVDTNTSSQDSQSWLPFSNSMSPQLDAFHSQPPQGPSLFFDSVTNSISHLHPKNMTLPSASSLGLGGYSSDEYNGLKKETVDNGKQRKKKRAQVRVACTRCQKACKKCSDSRPCERCDKYGLSDCVDTTRKPRKTGIKRGPYKRRASKSARNTGSDIYLPPTHSQPQSQFKFDSLQPFQHICSQISNMHCPACTEESGVPSYPPGPRLKSISTEATSTSLLTQALSAALTGPRWVDGRRVSLSDPSLGNLEDIGRNGEPKFSPMYPRTPVGGFPMTLGTAGDPFSRAVSPIRSFGIGNNKDESGGHERGIGENGRKYGATIEIDSPQVPSRDRSSLFITITNPFLPNTNTSRNVSRTRNNEGYSPNPICTPSTLHSPALSSQPQLQPHLDTCAPPGTASPMYIPSKTRKPTLWTLVAADSWNGGLTPSSPPLDLSQSQPQPQPQFSGMGEGLTNRNGNDSPTLFNQPMEMDQDFESWGGWGSATNKEDKYGSGFKSPRQTSSGDLRVRGNSMSYNDARQERTLPGGEMHSHALEGRRADGVEANSWRAKESVEDVGSNSGMSFAYVESLEGLMGV</sequence>
<dbReference type="OrthoDB" id="5575144at2759"/>
<evidence type="ECO:0000259" key="8">
    <source>
        <dbReference type="PROSITE" id="PS50048"/>
    </source>
</evidence>
<dbReference type="AlphaFoldDB" id="A0A0D0UY03"/>
<evidence type="ECO:0000256" key="2">
    <source>
        <dbReference type="ARBA" id="ARBA00022833"/>
    </source>
</evidence>
<dbReference type="CDD" id="cd00067">
    <property type="entry name" value="GAL4"/>
    <property type="match status" value="1"/>
</dbReference>
<dbReference type="Proteomes" id="UP000053392">
    <property type="component" value="Unassembled WGS sequence"/>
</dbReference>
<evidence type="ECO:0000313" key="10">
    <source>
        <dbReference type="Proteomes" id="UP000053392"/>
    </source>
</evidence>
<feature type="compositionally biased region" description="Polar residues" evidence="7">
    <location>
        <begin position="517"/>
        <end position="529"/>
    </location>
</feature>
<keyword evidence="10" id="KW-1185">Reference proteome</keyword>
<keyword evidence="4" id="KW-0238">DNA-binding</keyword>
<feature type="compositionally biased region" description="Basic residues" evidence="7">
    <location>
        <begin position="195"/>
        <end position="212"/>
    </location>
</feature>
<feature type="region of interest" description="Disordered" evidence="7">
    <location>
        <begin position="410"/>
        <end position="449"/>
    </location>
</feature>
<proteinExistence type="predicted"/>
<feature type="compositionally biased region" description="Low complexity" evidence="7">
    <location>
        <begin position="495"/>
        <end position="510"/>
    </location>
</feature>
<feature type="region of interest" description="Disordered" evidence="7">
    <location>
        <begin position="543"/>
        <end position="593"/>
    </location>
</feature>
<protein>
    <recommendedName>
        <fullName evidence="8">Zn(2)-C6 fungal-type domain-containing protein</fullName>
    </recommendedName>
</protein>
<feature type="region of interest" description="Disordered" evidence="7">
    <location>
        <begin position="192"/>
        <end position="230"/>
    </location>
</feature>
<evidence type="ECO:0000256" key="1">
    <source>
        <dbReference type="ARBA" id="ARBA00022723"/>
    </source>
</evidence>
<gene>
    <name evidence="9" type="ORF">I313_06338</name>
</gene>
<evidence type="ECO:0000256" key="7">
    <source>
        <dbReference type="SAM" id="MobiDB-lite"/>
    </source>
</evidence>
<evidence type="ECO:0000313" key="9">
    <source>
        <dbReference type="EMBL" id="KIR37615.1"/>
    </source>
</evidence>
<feature type="region of interest" description="Disordered" evidence="7">
    <location>
        <begin position="488"/>
        <end position="530"/>
    </location>
</feature>
<evidence type="ECO:0000256" key="5">
    <source>
        <dbReference type="ARBA" id="ARBA00023163"/>
    </source>
</evidence>
<dbReference type="PANTHER" id="PTHR47659">
    <property type="entry name" value="ZN(II)2CYS6 TRANSCRIPTION FACTOR (EUROFUNG)-RELATED"/>
    <property type="match status" value="1"/>
</dbReference>
<reference evidence="9 10" key="1">
    <citation type="submission" date="2015-01" db="EMBL/GenBank/DDBJ databases">
        <title>The Genome Sequence of Cryptococcus gattii Ram5.</title>
        <authorList>
            <consortium name="The Broad Institute Genomics Platform"/>
            <person name="Cuomo C."/>
            <person name="Litvintseva A."/>
            <person name="Chen Y."/>
            <person name="Heitman J."/>
            <person name="Sun S."/>
            <person name="Springer D."/>
            <person name="Dromer F."/>
            <person name="Young S."/>
            <person name="Zeng Q."/>
            <person name="Gargeya S."/>
            <person name="Abouelleil A."/>
            <person name="Alvarado L."/>
            <person name="Chapman S.B."/>
            <person name="Gainer-Dewar J."/>
            <person name="Goldberg J."/>
            <person name="Griggs A."/>
            <person name="Gujja S."/>
            <person name="Hansen M."/>
            <person name="Howarth C."/>
            <person name="Imamovic A."/>
            <person name="Larimer J."/>
            <person name="Murphy C."/>
            <person name="Naylor J."/>
            <person name="Pearson M."/>
            <person name="Priest M."/>
            <person name="Roberts A."/>
            <person name="Saif S."/>
            <person name="Shea T."/>
            <person name="Sykes S."/>
            <person name="Wortman J."/>
            <person name="Nusbaum C."/>
            <person name="Birren B."/>
        </authorList>
    </citation>
    <scope>NUCLEOTIDE SEQUENCE [LARGE SCALE GENOMIC DNA]</scope>
    <source>
        <strain evidence="9 10">Ram5</strain>
    </source>
</reference>
<name>A0A0D0UY03_9TREE</name>
<dbReference type="GO" id="GO:0008270">
    <property type="term" value="F:zinc ion binding"/>
    <property type="evidence" value="ECO:0007669"/>
    <property type="project" value="InterPro"/>
</dbReference>
<organism evidence="9 10">
    <name type="scientific">Cryptococcus deuterogattii Ram5</name>
    <dbReference type="NCBI Taxonomy" id="1296110"/>
    <lineage>
        <taxon>Eukaryota</taxon>
        <taxon>Fungi</taxon>
        <taxon>Dikarya</taxon>
        <taxon>Basidiomycota</taxon>
        <taxon>Agaricomycotina</taxon>
        <taxon>Tremellomycetes</taxon>
        <taxon>Tremellales</taxon>
        <taxon>Cryptococcaceae</taxon>
        <taxon>Cryptococcus</taxon>
        <taxon>Cryptococcus gattii species complex</taxon>
    </lineage>
</organism>
<keyword evidence="1" id="KW-0479">Metal-binding</keyword>
<evidence type="ECO:0000256" key="3">
    <source>
        <dbReference type="ARBA" id="ARBA00023015"/>
    </source>
</evidence>
<dbReference type="PANTHER" id="PTHR47659:SF7">
    <property type="entry name" value="FUNGAL TRANSCRIPTIONAL REGULATORY PROTEIN, N-TERMINAL DOMAIN-CONTAINING PROTEIN"/>
    <property type="match status" value="1"/>
</dbReference>
<dbReference type="HOGENOM" id="CLU_400085_0_0_1"/>